<keyword evidence="2" id="KW-0560">Oxidoreductase</keyword>
<evidence type="ECO:0000259" key="3">
    <source>
        <dbReference type="SMART" id="SM00829"/>
    </source>
</evidence>
<sequence>MKAVLITGAGGPEVLSIQNVEPPQPYGEYVLVRVRAAGLNRADIGQRMGNYPAPPGAPANIPGLEFAGEVAEIGPQVRRWKPGQRVMGIAGGGAQAEFLLAHEGLLVEIPENLDYVQAAAIPEVFMTAHDALFTQGGLKMGERLLVHAAGSGVGTAAIQLARAVGATVYGTSRTPAKLEKAKPLGLDVGLGADRFAEEVQQMTKGEGVHLVLDFIGAAYMEQNLDALGPWGRLVYLATMGGAKASVNLAKVMGKRISIRGCTLRSRTLEEKLAVTRLFTTQVMPLFEKSRIQPVVETTFPLHKIAEAHRAMEENRNFGKIVLTLD</sequence>
<dbReference type="SUPFAM" id="SSF51735">
    <property type="entry name" value="NAD(P)-binding Rossmann-fold domains"/>
    <property type="match status" value="1"/>
</dbReference>
<dbReference type="InterPro" id="IPR020843">
    <property type="entry name" value="ER"/>
</dbReference>
<dbReference type="OrthoDB" id="9792162at2"/>
<dbReference type="EMBL" id="QKUF01000001">
    <property type="protein sequence ID" value="PZW36844.1"/>
    <property type="molecule type" value="Genomic_DNA"/>
</dbReference>
<dbReference type="PANTHER" id="PTHR48106">
    <property type="entry name" value="QUINONE OXIDOREDUCTASE PIG3-RELATED"/>
    <property type="match status" value="1"/>
</dbReference>
<gene>
    <name evidence="4" type="ORF">EI42_01030</name>
</gene>
<dbReference type="GO" id="GO:0070402">
    <property type="term" value="F:NADPH binding"/>
    <property type="evidence" value="ECO:0007669"/>
    <property type="project" value="TreeGrafter"/>
</dbReference>
<comment type="caution">
    <text evidence="4">The sequence shown here is derived from an EMBL/GenBank/DDBJ whole genome shotgun (WGS) entry which is preliminary data.</text>
</comment>
<accession>A0A326UFW3</accession>
<evidence type="ECO:0000256" key="1">
    <source>
        <dbReference type="ARBA" id="ARBA00022857"/>
    </source>
</evidence>
<reference evidence="4 5" key="1">
    <citation type="submission" date="2018-06" db="EMBL/GenBank/DDBJ databases">
        <title>Genomic Encyclopedia of Archaeal and Bacterial Type Strains, Phase II (KMG-II): from individual species to whole genera.</title>
        <authorList>
            <person name="Goeker M."/>
        </authorList>
    </citation>
    <scope>NUCLEOTIDE SEQUENCE [LARGE SCALE GENOMIC DNA]</scope>
    <source>
        <strain evidence="4 5">ATCC BAA-1881</strain>
    </source>
</reference>
<dbReference type="AlphaFoldDB" id="A0A326UFW3"/>
<proteinExistence type="predicted"/>
<evidence type="ECO:0000313" key="4">
    <source>
        <dbReference type="EMBL" id="PZW36844.1"/>
    </source>
</evidence>
<evidence type="ECO:0000256" key="2">
    <source>
        <dbReference type="ARBA" id="ARBA00023002"/>
    </source>
</evidence>
<dbReference type="InterPro" id="IPR013154">
    <property type="entry name" value="ADH-like_N"/>
</dbReference>
<dbReference type="PANTHER" id="PTHR48106:SF8">
    <property type="entry name" value="OS02G0805600 PROTEIN"/>
    <property type="match status" value="1"/>
</dbReference>
<keyword evidence="1" id="KW-0521">NADP</keyword>
<dbReference type="SUPFAM" id="SSF50129">
    <property type="entry name" value="GroES-like"/>
    <property type="match status" value="1"/>
</dbReference>
<dbReference type="InterPro" id="IPR014189">
    <property type="entry name" value="Quinone_OxRdtase_PIG3"/>
</dbReference>
<dbReference type="NCBIfam" id="TIGR02824">
    <property type="entry name" value="quinone_pig3"/>
    <property type="match status" value="1"/>
</dbReference>
<dbReference type="InterPro" id="IPR011032">
    <property type="entry name" value="GroES-like_sf"/>
</dbReference>
<dbReference type="Pfam" id="PF08240">
    <property type="entry name" value="ADH_N"/>
    <property type="match status" value="1"/>
</dbReference>
<dbReference type="Gene3D" id="3.40.50.720">
    <property type="entry name" value="NAD(P)-binding Rossmann-like Domain"/>
    <property type="match status" value="1"/>
</dbReference>
<dbReference type="RefSeq" id="WP_111319446.1">
    <property type="nucleotide sequence ID" value="NZ_BIFX01000001.1"/>
</dbReference>
<name>A0A326UFW3_THEHA</name>
<dbReference type="Pfam" id="PF00107">
    <property type="entry name" value="ADH_zinc_N"/>
    <property type="match status" value="1"/>
</dbReference>
<dbReference type="InterPro" id="IPR013149">
    <property type="entry name" value="ADH-like_C"/>
</dbReference>
<evidence type="ECO:0000313" key="5">
    <source>
        <dbReference type="Proteomes" id="UP000248806"/>
    </source>
</evidence>
<dbReference type="InterPro" id="IPR036291">
    <property type="entry name" value="NAD(P)-bd_dom_sf"/>
</dbReference>
<dbReference type="Proteomes" id="UP000248806">
    <property type="component" value="Unassembled WGS sequence"/>
</dbReference>
<dbReference type="GO" id="GO:0016651">
    <property type="term" value="F:oxidoreductase activity, acting on NAD(P)H"/>
    <property type="evidence" value="ECO:0007669"/>
    <property type="project" value="TreeGrafter"/>
</dbReference>
<dbReference type="SMART" id="SM00829">
    <property type="entry name" value="PKS_ER"/>
    <property type="match status" value="1"/>
</dbReference>
<feature type="domain" description="Enoyl reductase (ER)" evidence="3">
    <location>
        <begin position="10"/>
        <end position="322"/>
    </location>
</feature>
<protein>
    <submittedName>
        <fullName evidence="4">Putative PIG3 family NAD(P)H quinone oxidoreductase</fullName>
    </submittedName>
</protein>
<keyword evidence="5" id="KW-1185">Reference proteome</keyword>
<organism evidence="4 5">
    <name type="scientific">Thermosporothrix hazakensis</name>
    <dbReference type="NCBI Taxonomy" id="644383"/>
    <lineage>
        <taxon>Bacteria</taxon>
        <taxon>Bacillati</taxon>
        <taxon>Chloroflexota</taxon>
        <taxon>Ktedonobacteria</taxon>
        <taxon>Ktedonobacterales</taxon>
        <taxon>Thermosporotrichaceae</taxon>
        <taxon>Thermosporothrix</taxon>
    </lineage>
</organism>
<dbReference type="CDD" id="cd05276">
    <property type="entry name" value="p53_inducible_oxidoreductase"/>
    <property type="match status" value="1"/>
</dbReference>
<dbReference type="Gene3D" id="3.90.180.10">
    <property type="entry name" value="Medium-chain alcohol dehydrogenases, catalytic domain"/>
    <property type="match status" value="1"/>
</dbReference>